<dbReference type="Proteomes" id="UP000030748">
    <property type="component" value="Unassembled WGS sequence"/>
</dbReference>
<reference evidence="2 3" key="1">
    <citation type="journal article" date="2013" name="Proc. Natl. Acad. Sci. U.S.A.">
        <title>Fine-scale variation in meiotic recombination in Mimulus inferred from population shotgun sequencing.</title>
        <authorList>
            <person name="Hellsten U."/>
            <person name="Wright K.M."/>
            <person name="Jenkins J."/>
            <person name="Shu S."/>
            <person name="Yuan Y."/>
            <person name="Wessler S.R."/>
            <person name="Schmutz J."/>
            <person name="Willis J.H."/>
            <person name="Rokhsar D.S."/>
        </authorList>
    </citation>
    <scope>NUCLEOTIDE SEQUENCE [LARGE SCALE GENOMIC DNA]</scope>
    <source>
        <strain evidence="3">cv. DUN x IM62</strain>
    </source>
</reference>
<feature type="region of interest" description="Disordered" evidence="1">
    <location>
        <begin position="159"/>
        <end position="195"/>
    </location>
</feature>
<organism evidence="2 3">
    <name type="scientific">Erythranthe guttata</name>
    <name type="common">Yellow monkey flower</name>
    <name type="synonym">Mimulus guttatus</name>
    <dbReference type="NCBI Taxonomy" id="4155"/>
    <lineage>
        <taxon>Eukaryota</taxon>
        <taxon>Viridiplantae</taxon>
        <taxon>Streptophyta</taxon>
        <taxon>Embryophyta</taxon>
        <taxon>Tracheophyta</taxon>
        <taxon>Spermatophyta</taxon>
        <taxon>Magnoliopsida</taxon>
        <taxon>eudicotyledons</taxon>
        <taxon>Gunneridae</taxon>
        <taxon>Pentapetalae</taxon>
        <taxon>asterids</taxon>
        <taxon>lamiids</taxon>
        <taxon>Lamiales</taxon>
        <taxon>Phrymaceae</taxon>
        <taxon>Erythranthe</taxon>
    </lineage>
</organism>
<dbReference type="GO" id="GO:0016491">
    <property type="term" value="F:oxidoreductase activity"/>
    <property type="evidence" value="ECO:0007669"/>
    <property type="project" value="InterPro"/>
</dbReference>
<dbReference type="GO" id="GO:0003856">
    <property type="term" value="F:3-dehydroquinate synthase activity"/>
    <property type="evidence" value="ECO:0007669"/>
    <property type="project" value="InterPro"/>
</dbReference>
<dbReference type="GO" id="GO:0009073">
    <property type="term" value="P:aromatic amino acid family biosynthetic process"/>
    <property type="evidence" value="ECO:0007669"/>
    <property type="project" value="InterPro"/>
</dbReference>
<accession>A0A022R1J9</accession>
<feature type="compositionally biased region" description="Polar residues" evidence="1">
    <location>
        <begin position="172"/>
        <end position="184"/>
    </location>
</feature>
<keyword evidence="3" id="KW-1185">Reference proteome</keyword>
<evidence type="ECO:0000313" key="2">
    <source>
        <dbReference type="EMBL" id="EYU34146.1"/>
    </source>
</evidence>
<sequence length="195" mass="22126">SGGSRDDPTRILIVMDALKEFSFELLEWVLNNFTFRHCCTITLLGIMPWLNIPLSAKTRSDIWSMDFDDLSSFQEKNEFKNDPKYQKIQRLIQLCRKYGVVPDIVTEMGHPIRLLVVEQISSLHATLVVFDRHHDKKHIEYYAEKITCDMVVMNDNGDSGFLSKSDPHAPTRPTSIGPPSQAGPTSIGPPSYFGI</sequence>
<feature type="non-terminal residue" evidence="2">
    <location>
        <position position="1"/>
    </location>
</feature>
<dbReference type="PANTHER" id="PTHR33563">
    <property type="match status" value="1"/>
</dbReference>
<dbReference type="EMBL" id="KI630726">
    <property type="protein sequence ID" value="EYU34146.1"/>
    <property type="molecule type" value="Genomic_DNA"/>
</dbReference>
<dbReference type="AlphaFoldDB" id="A0A022R1J9"/>
<dbReference type="PANTHER" id="PTHR33563:SF9">
    <property type="entry name" value="USPA DOMAIN-CONTAINING PROTEIN"/>
    <property type="match status" value="1"/>
</dbReference>
<protein>
    <submittedName>
        <fullName evidence="2">Uncharacterized protein</fullName>
    </submittedName>
</protein>
<evidence type="ECO:0000313" key="3">
    <source>
        <dbReference type="Proteomes" id="UP000030748"/>
    </source>
</evidence>
<dbReference type="InterPro" id="IPR002812">
    <property type="entry name" value="DHQS"/>
</dbReference>
<dbReference type="STRING" id="4155.A0A022R1J9"/>
<name>A0A022R1J9_ERYGU</name>
<gene>
    <name evidence="2" type="ORF">MIMGU_mgv1a021122mg</name>
</gene>
<evidence type="ECO:0000256" key="1">
    <source>
        <dbReference type="SAM" id="MobiDB-lite"/>
    </source>
</evidence>
<proteinExistence type="predicted"/>